<sequence length="65" mass="6822">MRIAGLLKALATGNHLRVAAGDDIALAQQGTPPRFAISQVGGGITRGEGPGVIEMFVVINRLLRR</sequence>
<protein>
    <submittedName>
        <fullName evidence="1">Uncharacterized protein</fullName>
    </submittedName>
</protein>
<organism evidence="1 2">
    <name type="scientific">Pseudomonas tremae</name>
    <dbReference type="NCBI Taxonomy" id="200454"/>
    <lineage>
        <taxon>Bacteria</taxon>
        <taxon>Pseudomonadati</taxon>
        <taxon>Pseudomonadota</taxon>
        <taxon>Gammaproteobacteria</taxon>
        <taxon>Pseudomonadales</taxon>
        <taxon>Pseudomonadaceae</taxon>
        <taxon>Pseudomonas</taxon>
    </lineage>
</organism>
<gene>
    <name evidence="1" type="ORF">ALO43_200285</name>
</gene>
<reference evidence="1 2" key="1">
    <citation type="submission" date="2015-09" db="EMBL/GenBank/DDBJ databases">
        <title>Genome announcement of multiple Pseudomonas syringae strains.</title>
        <authorList>
            <person name="Thakur S."/>
            <person name="Wang P.W."/>
            <person name="Gong Y."/>
            <person name="Weir B.S."/>
            <person name="Guttman D.S."/>
        </authorList>
    </citation>
    <scope>NUCLEOTIDE SEQUENCE [LARGE SCALE GENOMIC DNA]</scope>
    <source>
        <strain evidence="1 2">ICMP9151</strain>
    </source>
</reference>
<dbReference type="EMBL" id="LJRO01000392">
    <property type="protein sequence ID" value="KPY94030.1"/>
    <property type="molecule type" value="Genomic_DNA"/>
</dbReference>
<proteinExistence type="predicted"/>
<evidence type="ECO:0000313" key="2">
    <source>
        <dbReference type="Proteomes" id="UP000050523"/>
    </source>
</evidence>
<dbReference type="Proteomes" id="UP000050523">
    <property type="component" value="Unassembled WGS sequence"/>
</dbReference>
<name>A0AA40P165_9PSED</name>
<comment type="caution">
    <text evidence="1">The sequence shown here is derived from an EMBL/GenBank/DDBJ whole genome shotgun (WGS) entry which is preliminary data.</text>
</comment>
<evidence type="ECO:0000313" key="1">
    <source>
        <dbReference type="EMBL" id="KPY94030.1"/>
    </source>
</evidence>
<dbReference type="AlphaFoldDB" id="A0AA40P165"/>
<accession>A0AA40P165</accession>